<dbReference type="RefSeq" id="WP_304123053.1">
    <property type="nucleotide sequence ID" value="NZ_DYZA01000197.1"/>
</dbReference>
<evidence type="ECO:0000256" key="5">
    <source>
        <dbReference type="ARBA" id="ARBA00023002"/>
    </source>
</evidence>
<dbReference type="Pfam" id="PF02913">
    <property type="entry name" value="FAD-oxidase_C"/>
    <property type="match status" value="1"/>
</dbReference>
<dbReference type="InterPro" id="IPR006094">
    <property type="entry name" value="Oxid_FAD_bind_N"/>
</dbReference>
<dbReference type="Gene3D" id="1.10.45.10">
    <property type="entry name" value="Vanillyl-alcohol Oxidase, Chain A, domain 4"/>
    <property type="match status" value="1"/>
</dbReference>
<protein>
    <submittedName>
        <fullName evidence="7">FAD-binding protein</fullName>
    </submittedName>
</protein>
<evidence type="ECO:0000313" key="8">
    <source>
        <dbReference type="Proteomes" id="UP000698963"/>
    </source>
</evidence>
<dbReference type="SUPFAM" id="SSF55103">
    <property type="entry name" value="FAD-linked oxidases, C-terminal domain"/>
    <property type="match status" value="1"/>
</dbReference>
<feature type="domain" description="FAD-binding PCMH-type" evidence="6">
    <location>
        <begin position="36"/>
        <end position="215"/>
    </location>
</feature>
<comment type="similarity">
    <text evidence="2">Belongs to the FAD-binding oxidoreductase/transferase type 4 family.</text>
</comment>
<accession>A0A921DRR9</accession>
<dbReference type="InterPro" id="IPR016169">
    <property type="entry name" value="FAD-bd_PCMH_sub2"/>
</dbReference>
<organism evidence="7 8">
    <name type="scientific">Mailhella massiliensis</name>
    <dbReference type="NCBI Taxonomy" id="1903261"/>
    <lineage>
        <taxon>Bacteria</taxon>
        <taxon>Pseudomonadati</taxon>
        <taxon>Thermodesulfobacteriota</taxon>
        <taxon>Desulfovibrionia</taxon>
        <taxon>Desulfovibrionales</taxon>
        <taxon>Desulfovibrionaceae</taxon>
        <taxon>Mailhella</taxon>
    </lineage>
</organism>
<evidence type="ECO:0000256" key="3">
    <source>
        <dbReference type="ARBA" id="ARBA00022630"/>
    </source>
</evidence>
<keyword evidence="4" id="KW-0274">FAD</keyword>
<dbReference type="SUPFAM" id="SSF56176">
    <property type="entry name" value="FAD-binding/transporter-associated domain-like"/>
    <property type="match status" value="1"/>
</dbReference>
<evidence type="ECO:0000256" key="1">
    <source>
        <dbReference type="ARBA" id="ARBA00001974"/>
    </source>
</evidence>
<comment type="cofactor">
    <cofactor evidence="1">
        <name>FAD</name>
        <dbReference type="ChEBI" id="CHEBI:57692"/>
    </cofactor>
</comment>
<dbReference type="Proteomes" id="UP000698963">
    <property type="component" value="Unassembled WGS sequence"/>
</dbReference>
<sequence>MSLPSDIAAELRNILGPGGFLDAEEDLRSFAYDLFATHRPDAVALPATVDEASAVMRLCNQRHVPVYPRGSGTSLAGSPVPVMGGLVLCSSRMNKVLEVSVTDRLARVQAGCVTGDLQKAAAEKGLMYPPNPTSCLYSTIGGNVATNAGGASGAKYGVTRDYLLGLTAVLPGGEIVRMGNRCQKDVTGFDLPRLLCGSEGLLAFIAEVTVKLIPMPESIRTALAYFSDVTEAGSVVADIVGHRILPCTLELMDGVFLRTVAEVYGVPCPEGAGAALLIEVDGPDMVLEGQMKTIEGICKKHNATGMEFAASEEEREILWKARRGGTAALVRKADRLVTLDYAVPISLLPQALKLMEKLAGEHKCNVVTIAHAADGNLHPMVLYSPGKPEEDAAYEAFCDASTRAILELGGTISGEHGIGLEKKQYMPMQLGDEQMRIMRGICRLFDPYGIMNPGKLER</sequence>
<dbReference type="InterPro" id="IPR016164">
    <property type="entry name" value="FAD-linked_Oxase-like_C"/>
</dbReference>
<reference evidence="7" key="2">
    <citation type="submission" date="2021-09" db="EMBL/GenBank/DDBJ databases">
        <authorList>
            <person name="Gilroy R."/>
        </authorList>
    </citation>
    <scope>NUCLEOTIDE SEQUENCE</scope>
    <source>
        <strain evidence="7">ChiGjej2B2-19336</strain>
    </source>
</reference>
<dbReference type="PROSITE" id="PS51387">
    <property type="entry name" value="FAD_PCMH"/>
    <property type="match status" value="1"/>
</dbReference>
<dbReference type="FunFam" id="3.30.70.2740:FF:000001">
    <property type="entry name" value="D-lactate dehydrogenase mitochondrial"/>
    <property type="match status" value="1"/>
</dbReference>
<dbReference type="PANTHER" id="PTHR42934:SF2">
    <property type="entry name" value="GLYCOLATE OXIDASE SUBUNIT GLCD"/>
    <property type="match status" value="1"/>
</dbReference>
<dbReference type="Gene3D" id="3.30.465.10">
    <property type="match status" value="1"/>
</dbReference>
<dbReference type="Pfam" id="PF01565">
    <property type="entry name" value="FAD_binding_4"/>
    <property type="match status" value="1"/>
</dbReference>
<dbReference type="GO" id="GO:0016491">
    <property type="term" value="F:oxidoreductase activity"/>
    <property type="evidence" value="ECO:0007669"/>
    <property type="project" value="UniProtKB-KW"/>
</dbReference>
<name>A0A921DRR9_9BACT</name>
<dbReference type="GO" id="GO:0071949">
    <property type="term" value="F:FAD binding"/>
    <property type="evidence" value="ECO:0007669"/>
    <property type="project" value="InterPro"/>
</dbReference>
<evidence type="ECO:0000256" key="2">
    <source>
        <dbReference type="ARBA" id="ARBA00008000"/>
    </source>
</evidence>
<keyword evidence="3" id="KW-0285">Flavoprotein</keyword>
<dbReference type="InterPro" id="IPR016171">
    <property type="entry name" value="Vanillyl_alc_oxidase_C-sub2"/>
</dbReference>
<gene>
    <name evidence="7" type="ORF">K8W16_09735</name>
</gene>
<dbReference type="InterPro" id="IPR004113">
    <property type="entry name" value="FAD-bd_oxidored_4_C"/>
</dbReference>
<dbReference type="InterPro" id="IPR016166">
    <property type="entry name" value="FAD-bd_PCMH"/>
</dbReference>
<comment type="caution">
    <text evidence="7">The sequence shown here is derived from an EMBL/GenBank/DDBJ whole genome shotgun (WGS) entry which is preliminary data.</text>
</comment>
<reference evidence="7" key="1">
    <citation type="journal article" date="2021" name="PeerJ">
        <title>Extensive microbial diversity within the chicken gut microbiome revealed by metagenomics and culture.</title>
        <authorList>
            <person name="Gilroy R."/>
            <person name="Ravi A."/>
            <person name="Getino M."/>
            <person name="Pursley I."/>
            <person name="Horton D.L."/>
            <person name="Alikhan N.F."/>
            <person name="Baker D."/>
            <person name="Gharbi K."/>
            <person name="Hall N."/>
            <person name="Watson M."/>
            <person name="Adriaenssens E.M."/>
            <person name="Foster-Nyarko E."/>
            <person name="Jarju S."/>
            <person name="Secka A."/>
            <person name="Antonio M."/>
            <person name="Oren A."/>
            <person name="Chaudhuri R.R."/>
            <person name="La Ragione R."/>
            <person name="Hildebrand F."/>
            <person name="Pallen M.J."/>
        </authorList>
    </citation>
    <scope>NUCLEOTIDE SEQUENCE</scope>
    <source>
        <strain evidence="7">ChiGjej2B2-19336</strain>
    </source>
</reference>
<dbReference type="PANTHER" id="PTHR42934">
    <property type="entry name" value="GLYCOLATE OXIDASE SUBUNIT GLCD"/>
    <property type="match status" value="1"/>
</dbReference>
<proteinExistence type="inferred from homology"/>
<evidence type="ECO:0000313" key="7">
    <source>
        <dbReference type="EMBL" id="HJD97909.1"/>
    </source>
</evidence>
<dbReference type="AlphaFoldDB" id="A0A921DRR9"/>
<keyword evidence="5" id="KW-0560">Oxidoreductase</keyword>
<dbReference type="InterPro" id="IPR051914">
    <property type="entry name" value="FAD-linked_OxidoTrans_Type4"/>
</dbReference>
<dbReference type="InterPro" id="IPR036318">
    <property type="entry name" value="FAD-bd_PCMH-like_sf"/>
</dbReference>
<dbReference type="FunFam" id="1.10.45.10:FF:000001">
    <property type="entry name" value="D-lactate dehydrogenase mitochondrial"/>
    <property type="match status" value="1"/>
</dbReference>
<dbReference type="EMBL" id="DYZA01000197">
    <property type="protein sequence ID" value="HJD97909.1"/>
    <property type="molecule type" value="Genomic_DNA"/>
</dbReference>
<dbReference type="Gene3D" id="3.30.70.2740">
    <property type="match status" value="1"/>
</dbReference>
<evidence type="ECO:0000259" key="6">
    <source>
        <dbReference type="PROSITE" id="PS51387"/>
    </source>
</evidence>
<evidence type="ECO:0000256" key="4">
    <source>
        <dbReference type="ARBA" id="ARBA00022827"/>
    </source>
</evidence>